<feature type="transmembrane region" description="Helical" evidence="1">
    <location>
        <begin position="162"/>
        <end position="181"/>
    </location>
</feature>
<dbReference type="PANTHER" id="PTHR34989:SF1">
    <property type="entry name" value="PROTEIN HDED"/>
    <property type="match status" value="1"/>
</dbReference>
<accession>A0ABP8EP29</accession>
<dbReference type="InterPro" id="IPR005325">
    <property type="entry name" value="DUF308_memb"/>
</dbReference>
<feature type="transmembrane region" description="Helical" evidence="1">
    <location>
        <begin position="47"/>
        <end position="70"/>
    </location>
</feature>
<keyword evidence="1" id="KW-1133">Transmembrane helix</keyword>
<organism evidence="2 3">
    <name type="scientific">Georgenia daeguensis</name>
    <dbReference type="NCBI Taxonomy" id="908355"/>
    <lineage>
        <taxon>Bacteria</taxon>
        <taxon>Bacillati</taxon>
        <taxon>Actinomycetota</taxon>
        <taxon>Actinomycetes</taxon>
        <taxon>Micrococcales</taxon>
        <taxon>Bogoriellaceae</taxon>
        <taxon>Georgenia</taxon>
    </lineage>
</organism>
<feature type="transmembrane region" description="Helical" evidence="1">
    <location>
        <begin position="136"/>
        <end position="156"/>
    </location>
</feature>
<sequence>MSWTDPRSRLRGELARYTARSWRVPLGRGVVTLLVGVALLLAPLTSLAAVVTVLGVGVLADGVVSVVQGVLARGQWGSSWRLVRGVAGVLAGLFLVWQPSITANSFMVLTGAAALVTGMVMLAVSVQTRALAPGTWSGGVVAGVLLALLGVLLMLFPTAALLLVTVVVGIGSLVAGAALIAHGWRLRRAWRELDRAA</sequence>
<name>A0ABP8EP29_9MICO</name>
<keyword evidence="3" id="KW-1185">Reference proteome</keyword>
<gene>
    <name evidence="2" type="ORF">GCM10022262_01150</name>
</gene>
<keyword evidence="1" id="KW-0812">Transmembrane</keyword>
<dbReference type="RefSeq" id="WP_345036446.1">
    <property type="nucleotide sequence ID" value="NZ_BAABBA010000001.1"/>
</dbReference>
<evidence type="ECO:0008006" key="4">
    <source>
        <dbReference type="Google" id="ProtNLM"/>
    </source>
</evidence>
<evidence type="ECO:0000313" key="2">
    <source>
        <dbReference type="EMBL" id="GAA4285756.1"/>
    </source>
</evidence>
<dbReference type="PANTHER" id="PTHR34989">
    <property type="entry name" value="PROTEIN HDED"/>
    <property type="match status" value="1"/>
</dbReference>
<protein>
    <recommendedName>
        <fullName evidence="4">HdeD family acid-resistance protein</fullName>
    </recommendedName>
</protein>
<reference evidence="3" key="1">
    <citation type="journal article" date="2019" name="Int. J. Syst. Evol. Microbiol.">
        <title>The Global Catalogue of Microorganisms (GCM) 10K type strain sequencing project: providing services to taxonomists for standard genome sequencing and annotation.</title>
        <authorList>
            <consortium name="The Broad Institute Genomics Platform"/>
            <consortium name="The Broad Institute Genome Sequencing Center for Infectious Disease"/>
            <person name="Wu L."/>
            <person name="Ma J."/>
        </authorList>
    </citation>
    <scope>NUCLEOTIDE SEQUENCE [LARGE SCALE GENOMIC DNA]</scope>
    <source>
        <strain evidence="3">JCM 17459</strain>
    </source>
</reference>
<keyword evidence="1" id="KW-0472">Membrane</keyword>
<dbReference type="InterPro" id="IPR052712">
    <property type="entry name" value="Acid_resist_chaperone_HdeD"/>
</dbReference>
<feature type="transmembrane region" description="Helical" evidence="1">
    <location>
        <begin position="21"/>
        <end position="41"/>
    </location>
</feature>
<dbReference type="Pfam" id="PF03729">
    <property type="entry name" value="DUF308"/>
    <property type="match status" value="2"/>
</dbReference>
<feature type="transmembrane region" description="Helical" evidence="1">
    <location>
        <begin position="82"/>
        <end position="100"/>
    </location>
</feature>
<comment type="caution">
    <text evidence="2">The sequence shown here is derived from an EMBL/GenBank/DDBJ whole genome shotgun (WGS) entry which is preliminary data.</text>
</comment>
<feature type="transmembrane region" description="Helical" evidence="1">
    <location>
        <begin position="106"/>
        <end position="124"/>
    </location>
</feature>
<dbReference type="Proteomes" id="UP001499841">
    <property type="component" value="Unassembled WGS sequence"/>
</dbReference>
<proteinExistence type="predicted"/>
<evidence type="ECO:0000256" key="1">
    <source>
        <dbReference type="SAM" id="Phobius"/>
    </source>
</evidence>
<evidence type="ECO:0000313" key="3">
    <source>
        <dbReference type="Proteomes" id="UP001499841"/>
    </source>
</evidence>
<dbReference type="EMBL" id="BAABBA010000001">
    <property type="protein sequence ID" value="GAA4285756.1"/>
    <property type="molecule type" value="Genomic_DNA"/>
</dbReference>